<keyword evidence="2" id="KW-0285">Flavoprotein</keyword>
<comment type="caution">
    <text evidence="4">The sequence shown here is derived from an EMBL/GenBank/DDBJ whole genome shotgun (WGS) entry which is preliminary data.</text>
</comment>
<organism evidence="4 5">
    <name type="scientific">Neoarthrinium moseri</name>
    <dbReference type="NCBI Taxonomy" id="1658444"/>
    <lineage>
        <taxon>Eukaryota</taxon>
        <taxon>Fungi</taxon>
        <taxon>Dikarya</taxon>
        <taxon>Ascomycota</taxon>
        <taxon>Pezizomycotina</taxon>
        <taxon>Sordariomycetes</taxon>
        <taxon>Xylariomycetidae</taxon>
        <taxon>Amphisphaeriales</taxon>
        <taxon>Apiosporaceae</taxon>
        <taxon>Neoarthrinium</taxon>
    </lineage>
</organism>
<keyword evidence="2" id="KW-0274">FAD</keyword>
<dbReference type="Proteomes" id="UP000829685">
    <property type="component" value="Unassembled WGS sequence"/>
</dbReference>
<comment type="similarity">
    <text evidence="1">Belongs to the GMC oxidoreductase family.</text>
</comment>
<protein>
    <recommendedName>
        <fullName evidence="3">Glucose-methanol-choline oxidoreductase N-terminal domain-containing protein</fullName>
    </recommendedName>
</protein>
<dbReference type="PANTHER" id="PTHR11552">
    <property type="entry name" value="GLUCOSE-METHANOL-CHOLINE GMC OXIDOREDUCTASE"/>
    <property type="match status" value="1"/>
</dbReference>
<feature type="domain" description="Glucose-methanol-choline oxidoreductase N-terminal" evidence="3">
    <location>
        <begin position="218"/>
        <end position="232"/>
    </location>
</feature>
<dbReference type="Pfam" id="PF00732">
    <property type="entry name" value="GMC_oxred_N"/>
    <property type="match status" value="1"/>
</dbReference>
<evidence type="ECO:0000256" key="2">
    <source>
        <dbReference type="PIRSR" id="PIRSR000137-2"/>
    </source>
</evidence>
<dbReference type="GO" id="GO:0016614">
    <property type="term" value="F:oxidoreductase activity, acting on CH-OH group of donors"/>
    <property type="evidence" value="ECO:0007669"/>
    <property type="project" value="InterPro"/>
</dbReference>
<accession>A0A9Q0AMT1</accession>
<dbReference type="InterPro" id="IPR007867">
    <property type="entry name" value="GMC_OxRtase_C"/>
</dbReference>
<dbReference type="AlphaFoldDB" id="A0A9Q0AMT1"/>
<evidence type="ECO:0000313" key="5">
    <source>
        <dbReference type="Proteomes" id="UP000829685"/>
    </source>
</evidence>
<dbReference type="SUPFAM" id="SSF51905">
    <property type="entry name" value="FAD/NAD(P)-binding domain"/>
    <property type="match status" value="1"/>
</dbReference>
<dbReference type="GO" id="GO:0050660">
    <property type="term" value="F:flavin adenine dinucleotide binding"/>
    <property type="evidence" value="ECO:0007669"/>
    <property type="project" value="InterPro"/>
</dbReference>
<evidence type="ECO:0000256" key="1">
    <source>
        <dbReference type="ARBA" id="ARBA00010790"/>
    </source>
</evidence>
<dbReference type="SUPFAM" id="SSF54373">
    <property type="entry name" value="FAD-linked reductases, C-terminal domain"/>
    <property type="match status" value="1"/>
</dbReference>
<dbReference type="Gene3D" id="3.30.410.40">
    <property type="match status" value="1"/>
</dbReference>
<sequence>MTLCTNLPSNLQGVDVIIAGGGSAGCIVAARLADADPKLSILIIEGGTNNFERSDFDAWETPGWSANELLPYLKKLETYHGEDKTSCHGNDGPIHVSGSTYRASRLENDFITAVTKLGYPVVDDLNNLDTGNGVMRALRYVNPQGKRQDTAHTYIHPRLKDGEHPNLHVLTESLVERILFEGTRAVGVSYKPNQTLQPDADNAVRTVKARKLVILSCGALGTPLVLERSGVGSSDILQRASVDLVADLPGVGCRYQDHHMMLYPLGPAFQEAWKREFRDVPDKPMMIMSLVACFPGDPSSVPVGQYFGIATFSLYPYSRGYVHITGPGLEHQPDLDLGFLADPNGVDLKKHVWIYKKHREIIRWMKVYRGELAPGHPPFPAYSQAAPITINNPLEDVKDIKYTAEDDAIIEEWIRGHVDTTWHSLGTCKMAPREEFGVMDECPSVYGVEGLKIADLSIPPSNVGANTNNTATAIGEKAADIFIRELGLGTNFSNSQLHIAEDNTFLLQV</sequence>
<comment type="cofactor">
    <cofactor evidence="2">
        <name>FAD</name>
        <dbReference type="ChEBI" id="CHEBI:57692"/>
    </cofactor>
</comment>
<dbReference type="InterPro" id="IPR036188">
    <property type="entry name" value="FAD/NAD-bd_sf"/>
</dbReference>
<feature type="binding site" evidence="2">
    <location>
        <begin position="422"/>
        <end position="423"/>
    </location>
    <ligand>
        <name>FAD</name>
        <dbReference type="ChEBI" id="CHEBI:57692"/>
    </ligand>
</feature>
<evidence type="ECO:0000259" key="3">
    <source>
        <dbReference type="PROSITE" id="PS00624"/>
    </source>
</evidence>
<dbReference type="Pfam" id="PF05199">
    <property type="entry name" value="GMC_oxred_C"/>
    <property type="match status" value="1"/>
</dbReference>
<name>A0A9Q0AMT1_9PEZI</name>
<gene>
    <name evidence="4" type="ORF">JX265_009442</name>
</gene>
<reference evidence="4" key="1">
    <citation type="submission" date="2021-03" db="EMBL/GenBank/DDBJ databases">
        <title>Revisited historic fungal species revealed as producer of novel bioactive compounds through whole genome sequencing and comparative genomics.</title>
        <authorList>
            <person name="Vignolle G.A."/>
            <person name="Hochenegger N."/>
            <person name="Mach R.L."/>
            <person name="Mach-Aigner A.R."/>
            <person name="Javad Rahimi M."/>
            <person name="Salim K.A."/>
            <person name="Chan C.M."/>
            <person name="Lim L.B.L."/>
            <person name="Cai F."/>
            <person name="Druzhinina I.S."/>
            <person name="U'Ren J.M."/>
            <person name="Derntl C."/>
        </authorList>
    </citation>
    <scope>NUCLEOTIDE SEQUENCE</scope>
    <source>
        <strain evidence="4">TUCIM 5799</strain>
    </source>
</reference>
<evidence type="ECO:0000313" key="4">
    <source>
        <dbReference type="EMBL" id="KAI1861939.1"/>
    </source>
</evidence>
<dbReference type="EMBL" id="JAFIMR010000028">
    <property type="protein sequence ID" value="KAI1861939.1"/>
    <property type="molecule type" value="Genomic_DNA"/>
</dbReference>
<keyword evidence="5" id="KW-1185">Reference proteome</keyword>
<feature type="binding site" evidence="2">
    <location>
        <position position="175"/>
    </location>
    <ligand>
        <name>FAD</name>
        <dbReference type="ChEBI" id="CHEBI:57692"/>
    </ligand>
</feature>
<dbReference type="PANTHER" id="PTHR11552:SF78">
    <property type="entry name" value="GLUCOSE-METHANOL-CHOLINE OXIDOREDUCTASE N-TERMINAL DOMAIN-CONTAINING PROTEIN"/>
    <property type="match status" value="1"/>
</dbReference>
<dbReference type="InterPro" id="IPR000172">
    <property type="entry name" value="GMC_OxRdtase_N"/>
</dbReference>
<dbReference type="InterPro" id="IPR012132">
    <property type="entry name" value="GMC_OxRdtase"/>
</dbReference>
<dbReference type="Gene3D" id="3.50.50.60">
    <property type="entry name" value="FAD/NAD(P)-binding domain"/>
    <property type="match status" value="2"/>
</dbReference>
<dbReference type="PIRSF" id="PIRSF000137">
    <property type="entry name" value="Alcohol_oxidase"/>
    <property type="match status" value="1"/>
</dbReference>
<proteinExistence type="inferred from homology"/>
<dbReference type="PROSITE" id="PS00624">
    <property type="entry name" value="GMC_OXRED_2"/>
    <property type="match status" value="1"/>
</dbReference>